<keyword evidence="4" id="KW-0274">FAD</keyword>
<evidence type="ECO:0000256" key="4">
    <source>
        <dbReference type="ARBA" id="ARBA00022827"/>
    </source>
</evidence>
<dbReference type="Gene3D" id="3.50.50.60">
    <property type="entry name" value="FAD/NAD(P)-binding domain"/>
    <property type="match status" value="3"/>
</dbReference>
<accession>A0ABR4JDM4</accession>
<proteinExistence type="inferred from homology"/>
<keyword evidence="3" id="KW-0285">Flavoprotein</keyword>
<feature type="region of interest" description="Disordered" evidence="5">
    <location>
        <begin position="573"/>
        <end position="592"/>
    </location>
</feature>
<reference evidence="6 7" key="1">
    <citation type="submission" date="2024-07" db="EMBL/GenBank/DDBJ databases">
        <title>Section-level genome sequencing and comparative genomics of Aspergillus sections Usti and Cavernicolus.</title>
        <authorList>
            <consortium name="Lawrence Berkeley National Laboratory"/>
            <person name="Nybo J.L."/>
            <person name="Vesth T.C."/>
            <person name="Theobald S."/>
            <person name="Frisvad J.C."/>
            <person name="Larsen T.O."/>
            <person name="Kjaerboelling I."/>
            <person name="Rothschild-Mancinelli K."/>
            <person name="Lyhne E.K."/>
            <person name="Kogle M.E."/>
            <person name="Barry K."/>
            <person name="Clum A."/>
            <person name="Na H."/>
            <person name="Ledsgaard L."/>
            <person name="Lin J."/>
            <person name="Lipzen A."/>
            <person name="Kuo A."/>
            <person name="Riley R."/>
            <person name="Mondo S."/>
            <person name="LaButti K."/>
            <person name="Haridas S."/>
            <person name="Pangalinan J."/>
            <person name="Salamov A.A."/>
            <person name="Simmons B.A."/>
            <person name="Magnuson J.K."/>
            <person name="Chen J."/>
            <person name="Drula E."/>
            <person name="Henrissat B."/>
            <person name="Wiebenga A."/>
            <person name="Lubbers R.J."/>
            <person name="Gomes A.C."/>
            <person name="Macurrencykelacurrency M.R."/>
            <person name="Stajich J."/>
            <person name="Grigoriev I.V."/>
            <person name="Mortensen U.H."/>
            <person name="De vries R.P."/>
            <person name="Baker S.E."/>
            <person name="Andersen M.R."/>
        </authorList>
    </citation>
    <scope>NUCLEOTIDE SEQUENCE [LARGE SCALE GENOMIC DNA]</scope>
    <source>
        <strain evidence="6 7">CBS 756.74</strain>
    </source>
</reference>
<dbReference type="InterPro" id="IPR051209">
    <property type="entry name" value="FAD-bind_Monooxygenase_sf"/>
</dbReference>
<evidence type="ECO:0000256" key="3">
    <source>
        <dbReference type="ARBA" id="ARBA00022630"/>
    </source>
</evidence>
<sequence length="592" mass="66795">MASQRLSSLANQLRSPAGENNPSPHPTSNYRVTESPLGSSRHVRIIGIGAGMSGINMIRTLRLHLKNYDHVVYEKNPEIGGTWYENRYPGCKCDVPSHNYQFSWRPNPRWSSFFPSAPEIEAYLCQVCEEERMRPVLKLRHQVERAEWNESKGTWHLKVRNLDEGTVLDDECHFLLDSCGILNNWKWPAIVGLHDYQGDLVHSANWPENFSFANKTVALIGNGSSGVQILPELQKGELLSDPKSSQVVHFIREPTWIVPSRLQLLAQGGGGGILNEIEMSDNESFPPSQIQRFEEDPAFYRKFVKAVEEVVNGNFPLTLKDTEFALLMQQKAREYMSEALQGDKRLCDATIPDFPLGCRRLTPGVGYLEALKQPNVRVVLDSITKIVGDGLETTTGELIKADAIICATGFDVSFTPRFPIIGPKGNLQEIWSRQIPRAYMSCAIPDFPNYFTFLGPNAPIGHGSVFTITEHVAKYLTRIIRKCQTENIKAIAPSQAAVDNFFEHTQTFMPRTAWSGNCISWFKSGTIDGPVTALHAGSRIHFFHMLEGFRGEDWTYTYLNSRNRFQYLGNGFSTKEQGEGDPTWYLDEPDQL</sequence>
<name>A0ABR4JDM4_9EURO</name>
<dbReference type="RefSeq" id="XP_070892373.1">
    <property type="nucleotide sequence ID" value="XM_071043748.1"/>
</dbReference>
<comment type="similarity">
    <text evidence="2">Belongs to the FAD-binding monooxygenase family.</text>
</comment>
<evidence type="ECO:0000313" key="6">
    <source>
        <dbReference type="EMBL" id="KAL2837073.1"/>
    </source>
</evidence>
<keyword evidence="7" id="KW-1185">Reference proteome</keyword>
<comment type="caution">
    <text evidence="6">The sequence shown here is derived from an EMBL/GenBank/DDBJ whole genome shotgun (WGS) entry which is preliminary data.</text>
</comment>
<gene>
    <name evidence="6" type="ORF">BJX68DRAFT_259698</name>
</gene>
<evidence type="ECO:0000256" key="2">
    <source>
        <dbReference type="ARBA" id="ARBA00010139"/>
    </source>
</evidence>
<organism evidence="6 7">
    <name type="scientific">Aspergillus pseudodeflectus</name>
    <dbReference type="NCBI Taxonomy" id="176178"/>
    <lineage>
        <taxon>Eukaryota</taxon>
        <taxon>Fungi</taxon>
        <taxon>Dikarya</taxon>
        <taxon>Ascomycota</taxon>
        <taxon>Pezizomycotina</taxon>
        <taxon>Eurotiomycetes</taxon>
        <taxon>Eurotiomycetidae</taxon>
        <taxon>Eurotiales</taxon>
        <taxon>Aspergillaceae</taxon>
        <taxon>Aspergillus</taxon>
        <taxon>Aspergillus subgen. Nidulantes</taxon>
    </lineage>
</organism>
<dbReference type="GeneID" id="98158912"/>
<dbReference type="SUPFAM" id="SSF51905">
    <property type="entry name" value="FAD/NAD(P)-binding domain"/>
    <property type="match status" value="3"/>
</dbReference>
<dbReference type="Proteomes" id="UP001610444">
    <property type="component" value="Unassembled WGS sequence"/>
</dbReference>
<evidence type="ECO:0000256" key="5">
    <source>
        <dbReference type="SAM" id="MobiDB-lite"/>
    </source>
</evidence>
<comment type="cofactor">
    <cofactor evidence="1">
        <name>FAD</name>
        <dbReference type="ChEBI" id="CHEBI:57692"/>
    </cofactor>
</comment>
<dbReference type="PANTHER" id="PTHR42877:SF12">
    <property type="entry name" value="MONOOXYGENASE"/>
    <property type="match status" value="1"/>
</dbReference>
<evidence type="ECO:0000256" key="1">
    <source>
        <dbReference type="ARBA" id="ARBA00001974"/>
    </source>
</evidence>
<dbReference type="InterPro" id="IPR036188">
    <property type="entry name" value="FAD/NAD-bd_sf"/>
</dbReference>
<dbReference type="Pfam" id="PF13450">
    <property type="entry name" value="NAD_binding_8"/>
    <property type="match status" value="1"/>
</dbReference>
<evidence type="ECO:0000313" key="7">
    <source>
        <dbReference type="Proteomes" id="UP001610444"/>
    </source>
</evidence>
<protein>
    <submittedName>
        <fullName evidence="6">FAD/NAD(P)-binding domain-containing protein</fullName>
    </submittedName>
</protein>
<dbReference type="PANTHER" id="PTHR42877">
    <property type="entry name" value="L-ORNITHINE N(5)-MONOOXYGENASE-RELATED"/>
    <property type="match status" value="1"/>
</dbReference>
<dbReference type="EMBL" id="JBFXLR010000103">
    <property type="protein sequence ID" value="KAL2837073.1"/>
    <property type="molecule type" value="Genomic_DNA"/>
</dbReference>
<feature type="region of interest" description="Disordered" evidence="5">
    <location>
        <begin position="1"/>
        <end position="36"/>
    </location>
</feature>